<organism evidence="1 2">
    <name type="scientific">Kriegella aquimaris</name>
    <dbReference type="NCBI Taxonomy" id="192904"/>
    <lineage>
        <taxon>Bacteria</taxon>
        <taxon>Pseudomonadati</taxon>
        <taxon>Bacteroidota</taxon>
        <taxon>Flavobacteriia</taxon>
        <taxon>Flavobacteriales</taxon>
        <taxon>Flavobacteriaceae</taxon>
        <taxon>Kriegella</taxon>
    </lineage>
</organism>
<sequence length="110" mass="12891">MEDEILFINRLLTSYVFEPDTPDLFERLQDYLGRLEKSKKAKSRVLERIITHEKNLGGIFECKDESCDLGFDRKHKAIEAQVVDCIQDFQTLKTEIFNYAGAILKKRKPH</sequence>
<accession>A0A1G9RZV2</accession>
<reference evidence="1 2" key="1">
    <citation type="submission" date="2016-10" db="EMBL/GenBank/DDBJ databases">
        <authorList>
            <person name="de Groot N.N."/>
        </authorList>
    </citation>
    <scope>NUCLEOTIDE SEQUENCE [LARGE SCALE GENOMIC DNA]</scope>
    <source>
        <strain evidence="1 2">DSM 19886</strain>
    </source>
</reference>
<proteinExistence type="predicted"/>
<protein>
    <submittedName>
        <fullName evidence="1">Uncharacterized protein</fullName>
    </submittedName>
</protein>
<dbReference type="AlphaFoldDB" id="A0A1G9RZV2"/>
<dbReference type="RefSeq" id="WP_245731466.1">
    <property type="nucleotide sequence ID" value="NZ_FNGV01000007.1"/>
</dbReference>
<evidence type="ECO:0000313" key="2">
    <source>
        <dbReference type="Proteomes" id="UP000199440"/>
    </source>
</evidence>
<name>A0A1G9RZV2_9FLAO</name>
<evidence type="ECO:0000313" key="1">
    <source>
        <dbReference type="EMBL" id="SDM28694.1"/>
    </source>
</evidence>
<gene>
    <name evidence="1" type="ORF">SAMN04488514_10746</name>
</gene>
<keyword evidence="2" id="KW-1185">Reference proteome</keyword>
<dbReference type="EMBL" id="FNGV01000007">
    <property type="protein sequence ID" value="SDM28694.1"/>
    <property type="molecule type" value="Genomic_DNA"/>
</dbReference>
<dbReference type="Proteomes" id="UP000199440">
    <property type="component" value="Unassembled WGS sequence"/>
</dbReference>